<protein>
    <submittedName>
        <fullName evidence="2">DUF4921 domain-containing protein</fullName>
    </submittedName>
</protein>
<name>A0A2G6PDX3_9GAMM</name>
<accession>A0A2G6PDX3</accession>
<organism evidence="2 3">
    <name type="scientific">Candidatus Contendibacter odensensis</name>
    <dbReference type="NCBI Taxonomy" id="1400860"/>
    <lineage>
        <taxon>Bacteria</taxon>
        <taxon>Pseudomonadati</taxon>
        <taxon>Pseudomonadota</taxon>
        <taxon>Gammaproteobacteria</taxon>
        <taxon>Candidatus Competibacteraceae</taxon>
        <taxon>Candidatus Contendibacter</taxon>
    </lineage>
</organism>
<dbReference type="Gene3D" id="3.30.428.10">
    <property type="entry name" value="HIT-like"/>
    <property type="match status" value="1"/>
</dbReference>
<dbReference type="SUPFAM" id="SSF54197">
    <property type="entry name" value="HIT-like"/>
    <property type="match status" value="1"/>
</dbReference>
<dbReference type="InterPro" id="IPR036265">
    <property type="entry name" value="HIT-like_sf"/>
</dbReference>
<dbReference type="InterPro" id="IPR053177">
    <property type="entry name" value="ADP-glucose_phosphorylase"/>
</dbReference>
<dbReference type="AlphaFoldDB" id="A0A2G6PDX3"/>
<dbReference type="Proteomes" id="UP000229278">
    <property type="component" value="Unassembled WGS sequence"/>
</dbReference>
<proteinExistence type="predicted"/>
<dbReference type="InterPro" id="IPR032576">
    <property type="entry name" value="DUF4921"/>
</dbReference>
<dbReference type="PANTHER" id="PTHR42763:SF2">
    <property type="entry name" value="ADP-GLUCOSE PHOSPHORYLASE"/>
    <property type="match status" value="1"/>
</dbReference>
<feature type="domain" description="DUF4921" evidence="1">
    <location>
        <begin position="1"/>
        <end position="425"/>
    </location>
</feature>
<dbReference type="Pfam" id="PF16268">
    <property type="entry name" value="DUF4921"/>
    <property type="match status" value="1"/>
</dbReference>
<evidence type="ECO:0000259" key="1">
    <source>
        <dbReference type="Pfam" id="PF16268"/>
    </source>
</evidence>
<evidence type="ECO:0000313" key="2">
    <source>
        <dbReference type="EMBL" id="PIE82763.1"/>
    </source>
</evidence>
<evidence type="ECO:0000313" key="3">
    <source>
        <dbReference type="Proteomes" id="UP000229278"/>
    </source>
</evidence>
<gene>
    <name evidence="2" type="ORF">CSA09_05520</name>
</gene>
<comment type="caution">
    <text evidence="2">The sequence shown here is derived from an EMBL/GenBank/DDBJ whole genome shotgun (WGS) entry which is preliminary data.</text>
</comment>
<reference evidence="2 3" key="1">
    <citation type="submission" date="2017-10" db="EMBL/GenBank/DDBJ databases">
        <title>Novel microbial diversity and functional potential in the marine mammal oral microbiome.</title>
        <authorList>
            <person name="Dudek N.K."/>
            <person name="Sun C.L."/>
            <person name="Burstein D."/>
            <person name="Kantor R.S."/>
            <person name="Aliaga Goltsman D.S."/>
            <person name="Bik E.M."/>
            <person name="Thomas B.C."/>
            <person name="Banfield J.F."/>
            <person name="Relman D.A."/>
        </authorList>
    </citation>
    <scope>NUCLEOTIDE SEQUENCE [LARGE SCALE GENOMIC DNA]</scope>
    <source>
        <strain evidence="2">DOLJORAL78_50_517</strain>
    </source>
</reference>
<sequence length="445" mass="50665">MADGTIKQVNPFTGTAVWTVPGRGNRPLGINSQTPTAINPAKHDAHCAFCAKRYLETPPEKARLIKVNNEFITLRYLMVDQLSETTAEFRRIPNLFEIISFDYWQKNFNYKLSETAESHKKNYLASPAGRRHAFQVIAQRLKASGLDEVAQERLPMDEQLQIADAFFGGGHELIIPRRHFIDGATHDNQLASSGTLTPEEHYQYMRFTIDAARDLYISNRYIRYVTVFQNWLKPAGASFDHLHKQLVAIDERGAQNDLELQQVRANPNIYNEAAINFAAYRNLVIAENDHAIAHAGFGHRYPTLAIFSKSARSQPWNHSPEELRCMSDLVHACHAATGPDIPCNEEWYYKPPDVDVPMPWRILIKWRVSTPAGFEGGTKIYVNTIDPESLRDRVVPRLFQLKNQNLIAPIKIAFECDCVPNCLQYNPAVRQQQSRYTEFPPLSGS</sequence>
<dbReference type="PANTHER" id="PTHR42763">
    <property type="entry name" value="ADP-GLUCOSE PHOSPHORYLASE"/>
    <property type="match status" value="1"/>
</dbReference>
<dbReference type="EMBL" id="PDTV01000013">
    <property type="protein sequence ID" value="PIE82763.1"/>
    <property type="molecule type" value="Genomic_DNA"/>
</dbReference>